<comment type="subcellular location">
    <subcellularLocation>
        <location evidence="1">Cell membrane</location>
    </subcellularLocation>
</comment>
<gene>
    <name evidence="7" type="ORF">DF220_10990</name>
</gene>
<keyword evidence="3" id="KW-0732">Signal</keyword>
<dbReference type="InterPro" id="IPR050957">
    <property type="entry name" value="BMP_lipoprotein"/>
</dbReference>
<accession>A0A2U1T358</accession>
<comment type="caution">
    <text evidence="7">The sequence shown here is derived from an EMBL/GenBank/DDBJ whole genome shotgun (WGS) entry which is preliminary data.</text>
</comment>
<evidence type="ECO:0000259" key="6">
    <source>
        <dbReference type="Pfam" id="PF02608"/>
    </source>
</evidence>
<reference evidence="8" key="1">
    <citation type="submission" date="2018-04" db="EMBL/GenBank/DDBJ databases">
        <authorList>
            <person name="Liu S."/>
            <person name="Wang Z."/>
            <person name="Li J."/>
        </authorList>
    </citation>
    <scope>NUCLEOTIDE SEQUENCE [LARGE SCALE GENOMIC DNA]</scope>
    <source>
        <strain evidence="8">S1194</strain>
    </source>
</reference>
<dbReference type="EMBL" id="QEEX01000001">
    <property type="protein sequence ID" value="PWB98297.1"/>
    <property type="molecule type" value="Genomic_DNA"/>
</dbReference>
<keyword evidence="5" id="KW-0449">Lipoprotein</keyword>
<keyword evidence="8" id="KW-1185">Reference proteome</keyword>
<dbReference type="PANTHER" id="PTHR34296:SF2">
    <property type="entry name" value="ABC TRANSPORTER GUANOSINE-BINDING PROTEIN NUPN"/>
    <property type="match status" value="1"/>
</dbReference>
<proteinExistence type="predicted"/>
<evidence type="ECO:0000256" key="4">
    <source>
        <dbReference type="ARBA" id="ARBA00023136"/>
    </source>
</evidence>
<sequence length="361" mass="37332">MWAKQDSAEQMPAFTASERPDPMKLRAPLALLAAPLLISLAACSATTADDSSATGDDTVKVAVVLGGLANDGGFNQYAADAVNALAESGDIEVQIRESVHNPSDAEPIFRQFGAEGYDLVIGWGLGFSDSVFKVAEELPETNFIATGAVDILDKATDNVETWTYATQEVGYLSGWVAGKSGLSPVAVVDGELAPFNELSYEYLSIGLADANPSAQELAPIFTGSWEDPQLANQATKAQIDLGAKLIITGAEGFTSGVIAAAKTGGVATFGASNATSSDASSVNIGVVKIDWTPTLAEAVERIVAGEFGNYTYTSTIANEGLVLGDFNLVKAAPELPSDIETLVSELAAQLASGEVTIPSVG</sequence>
<name>A0A2U1T358_9MICO</name>
<keyword evidence="4" id="KW-0472">Membrane</keyword>
<dbReference type="GO" id="GO:0005886">
    <property type="term" value="C:plasma membrane"/>
    <property type="evidence" value="ECO:0007669"/>
    <property type="project" value="UniProtKB-SubCell"/>
</dbReference>
<organism evidence="7 8">
    <name type="scientific">Homoserinimonas hongtaonis</name>
    <dbReference type="NCBI Taxonomy" id="2079791"/>
    <lineage>
        <taxon>Bacteria</taxon>
        <taxon>Bacillati</taxon>
        <taxon>Actinomycetota</taxon>
        <taxon>Actinomycetes</taxon>
        <taxon>Micrococcales</taxon>
        <taxon>Microbacteriaceae</taxon>
        <taxon>Homoserinimonas</taxon>
    </lineage>
</organism>
<evidence type="ECO:0000256" key="5">
    <source>
        <dbReference type="ARBA" id="ARBA00023288"/>
    </source>
</evidence>
<dbReference type="AlphaFoldDB" id="A0A2U1T358"/>
<feature type="domain" description="ABC transporter substrate-binding protein PnrA-like" evidence="6">
    <location>
        <begin position="59"/>
        <end position="306"/>
    </location>
</feature>
<evidence type="ECO:0000256" key="1">
    <source>
        <dbReference type="ARBA" id="ARBA00004236"/>
    </source>
</evidence>
<dbReference type="Gene3D" id="3.40.50.2300">
    <property type="match status" value="2"/>
</dbReference>
<dbReference type="Proteomes" id="UP000244978">
    <property type="component" value="Unassembled WGS sequence"/>
</dbReference>
<evidence type="ECO:0000313" key="8">
    <source>
        <dbReference type="Proteomes" id="UP000244978"/>
    </source>
</evidence>
<keyword evidence="2" id="KW-1003">Cell membrane</keyword>
<evidence type="ECO:0000256" key="3">
    <source>
        <dbReference type="ARBA" id="ARBA00022729"/>
    </source>
</evidence>
<dbReference type="PANTHER" id="PTHR34296">
    <property type="entry name" value="TRANSCRIPTIONAL ACTIVATOR PROTEIN MED"/>
    <property type="match status" value="1"/>
</dbReference>
<evidence type="ECO:0000313" key="7">
    <source>
        <dbReference type="EMBL" id="PWB98297.1"/>
    </source>
</evidence>
<dbReference type="Pfam" id="PF02608">
    <property type="entry name" value="Bmp"/>
    <property type="match status" value="1"/>
</dbReference>
<evidence type="ECO:0000256" key="2">
    <source>
        <dbReference type="ARBA" id="ARBA00022475"/>
    </source>
</evidence>
<protein>
    <recommendedName>
        <fullName evidence="6">ABC transporter substrate-binding protein PnrA-like domain-containing protein</fullName>
    </recommendedName>
</protein>
<dbReference type="InterPro" id="IPR003760">
    <property type="entry name" value="PnrA-like"/>
</dbReference>